<dbReference type="SMART" id="SM00322">
    <property type="entry name" value="KH"/>
    <property type="match status" value="4"/>
</dbReference>
<dbReference type="InterPro" id="IPR036612">
    <property type="entry name" value="KH_dom_type_1_sf"/>
</dbReference>
<dbReference type="Pfam" id="PF00013">
    <property type="entry name" value="KH_1"/>
    <property type="match status" value="2"/>
</dbReference>
<keyword evidence="6" id="KW-1185">Reference proteome</keyword>
<feature type="domain" description="K Homology" evidence="4">
    <location>
        <begin position="574"/>
        <end position="642"/>
    </location>
</feature>
<feature type="region of interest" description="Disordered" evidence="3">
    <location>
        <begin position="683"/>
        <end position="727"/>
    </location>
</feature>
<dbReference type="InterPro" id="IPR004088">
    <property type="entry name" value="KH_dom_type_1"/>
</dbReference>
<feature type="compositionally biased region" description="Polar residues" evidence="3">
    <location>
        <begin position="1085"/>
        <end position="1111"/>
    </location>
</feature>
<feature type="domain" description="K Homology" evidence="4">
    <location>
        <begin position="171"/>
        <end position="251"/>
    </location>
</feature>
<feature type="domain" description="K Homology" evidence="4">
    <location>
        <begin position="421"/>
        <end position="487"/>
    </location>
</feature>
<keyword evidence="1" id="KW-0677">Repeat</keyword>
<reference evidence="5" key="1">
    <citation type="submission" date="2020-12" db="EMBL/GenBank/DDBJ databases">
        <title>Metabolic potential, ecology and presence of endohyphal bacteria is reflected in genomic diversity of Mucoromycotina.</title>
        <authorList>
            <person name="Muszewska A."/>
            <person name="Okrasinska A."/>
            <person name="Steczkiewicz K."/>
            <person name="Drgas O."/>
            <person name="Orlowska M."/>
            <person name="Perlinska-Lenart U."/>
            <person name="Aleksandrzak-Piekarczyk T."/>
            <person name="Szatraj K."/>
            <person name="Zielenkiewicz U."/>
            <person name="Pilsyk S."/>
            <person name="Malc E."/>
            <person name="Mieczkowski P."/>
            <person name="Kruszewska J.S."/>
            <person name="Biernat P."/>
            <person name="Pawlowska J."/>
        </authorList>
    </citation>
    <scope>NUCLEOTIDE SEQUENCE</scope>
    <source>
        <strain evidence="5">WA0000067209</strain>
    </source>
</reference>
<comment type="caution">
    <text evidence="5">The sequence shown here is derived from an EMBL/GenBank/DDBJ whole genome shotgun (WGS) entry which is preliminary data.</text>
</comment>
<evidence type="ECO:0000256" key="1">
    <source>
        <dbReference type="ARBA" id="ARBA00022737"/>
    </source>
</evidence>
<sequence>MVQLAYSLCFAPPASSHYRPVQIPVQILQSHCNVVSTRYGCQTTLTPLDPLSVKRQSLNCDYNLTIHGPAAQVTATRGELLRDNPLQVVATVKTRRSDLYAESGAIKDNVHPLVDQISKDTNTTVNVEIVGHELPSGLQSENGAHIIIQGSPEATEQARIQTLIMLDELAGLRTDTINIPARLHNLVCGRKRCYIQSIMEETSTNIYLPSAFSNVNHPESSAQDEQSAIIYITGTSSSITRAKEMLSKLYVQKTKSMYQKDSILHPRKADWLLMHRRDDLLAIMEDNASYILFSAPGSGNNMITVFAESRVNAERTLRALNHLHNPIQYAYNPIYRKQACNVYEATFYFFARNGSMYSEGPNFFNSMSNLTGLVLQLSQISGAEVAYKTESGSIEVIGSERAIRNVYQRLNDMSLLKVYHHDTIFNVELSNEQREFISGKKSGKINKIMKTSGVKIKFLPFSEYNFVIEVQSTSFVKALDGLTLLQEELPAEISFYVPEAYHKRIIGVGGKNIQRIMKKYGVYVKFSNAEEFAALGGYYDNDDNVVARTPMKNQINLDNLRHAVMELISSKDKDYTSKIISIPIQYHRTIVMEYAQEIHDIEQKTNTRVRWPKRELSSESVVLYGPESQLAIASQLLSALISEEYYLRVPYSPALLLVVESEEFNEKVIDRIKSEYNITVDAGHQNPIELEPSTSTGNKRSSSRTSLSRSDATPVSSPETPTSSSAIVQSDLDRQDYVFTLKFKRNVIDNVTSALSILKSYLHSCKITTYPESTPMERPKSDSYAGAFAAFNSKILGGVPSTSSTTANANSHPADMGVPSSAFSTYSLFDYPSSNAFDTHWKPIRDSTSSSPDNLRAIFDNMTMDKPSGLMPQQNHSTPVRNTNLSFGRTLPMPSSAQVADIWNQGPIGTAGNPAVPPPTMHTSFSGPMDTTLPMLGNYPPPNSASFDLPSTRNLYPLQYSGAGGGGVDENGNVHELNHVHPTASSSTDTTSSMTSSRSMPEVIMERESKPPPISNSAGFVVRPPTSSSSTPMRSKSWFVTPGQQGATPPPPMRPSSSGSAAFQSNPAANPALFSYLGGQDNHHVGQQQQHRSSPTEDSNQRSSWNTHNSTAPGNANNGWANATSNEQSESPNEWSFVPGL</sequence>
<dbReference type="Pfam" id="PF24563">
    <property type="entry name" value="KH_Mug60-KHD4"/>
    <property type="match status" value="1"/>
</dbReference>
<evidence type="ECO:0000313" key="5">
    <source>
        <dbReference type="EMBL" id="KAG2185981.1"/>
    </source>
</evidence>
<feature type="compositionally biased region" description="Low complexity" evidence="3">
    <location>
        <begin position="703"/>
        <end position="725"/>
    </location>
</feature>
<gene>
    <name evidence="5" type="ORF">INT43_002419</name>
</gene>
<dbReference type="GO" id="GO:0005737">
    <property type="term" value="C:cytoplasm"/>
    <property type="evidence" value="ECO:0007669"/>
    <property type="project" value="TreeGrafter"/>
</dbReference>
<dbReference type="CDD" id="cd00105">
    <property type="entry name" value="KH-I"/>
    <property type="match status" value="1"/>
</dbReference>
<feature type="compositionally biased region" description="Low complexity" evidence="3">
    <location>
        <begin position="1023"/>
        <end position="1047"/>
    </location>
</feature>
<feature type="compositionally biased region" description="Polar residues" evidence="3">
    <location>
        <begin position="1124"/>
        <end position="1134"/>
    </location>
</feature>
<dbReference type="InterPro" id="IPR056553">
    <property type="entry name" value="KH_Mug60-KHD4"/>
</dbReference>
<dbReference type="CDD" id="cd22453">
    <property type="entry name" value="KH-I_MUG60_like"/>
    <property type="match status" value="1"/>
</dbReference>
<dbReference type="EMBL" id="JAEPQZ010000001">
    <property type="protein sequence ID" value="KAG2185981.1"/>
    <property type="molecule type" value="Genomic_DNA"/>
</dbReference>
<protein>
    <recommendedName>
        <fullName evidence="4">K Homology domain-containing protein</fullName>
    </recommendedName>
</protein>
<evidence type="ECO:0000256" key="3">
    <source>
        <dbReference type="SAM" id="MobiDB-lite"/>
    </source>
</evidence>
<dbReference type="PROSITE" id="PS50084">
    <property type="entry name" value="KH_TYPE_1"/>
    <property type="match status" value="3"/>
</dbReference>
<name>A0A8H7Q541_MORIS</name>
<evidence type="ECO:0000259" key="4">
    <source>
        <dbReference type="SMART" id="SM00322"/>
    </source>
</evidence>
<dbReference type="PANTHER" id="PTHR10627:SF76">
    <property type="entry name" value="KH DOMAIN-CONTAINING PROTEIN YLL032C"/>
    <property type="match status" value="1"/>
</dbReference>
<feature type="compositionally biased region" description="Low complexity" evidence="3">
    <location>
        <begin position="1112"/>
        <end position="1123"/>
    </location>
</feature>
<dbReference type="Proteomes" id="UP000654370">
    <property type="component" value="Unassembled WGS sequence"/>
</dbReference>
<dbReference type="InterPro" id="IPR004087">
    <property type="entry name" value="KH_dom"/>
</dbReference>
<evidence type="ECO:0000313" key="6">
    <source>
        <dbReference type="Proteomes" id="UP000654370"/>
    </source>
</evidence>
<proteinExistence type="predicted"/>
<feature type="compositionally biased region" description="Low complexity" evidence="3">
    <location>
        <begin position="983"/>
        <end position="999"/>
    </location>
</feature>
<feature type="region of interest" description="Disordered" evidence="3">
    <location>
        <begin position="962"/>
        <end position="1141"/>
    </location>
</feature>
<dbReference type="SUPFAM" id="SSF54791">
    <property type="entry name" value="Eukaryotic type KH-domain (KH-domain type I)"/>
    <property type="match status" value="3"/>
</dbReference>
<dbReference type="AlphaFoldDB" id="A0A8H7Q541"/>
<evidence type="ECO:0000256" key="2">
    <source>
        <dbReference type="PROSITE-ProRule" id="PRU00117"/>
    </source>
</evidence>
<dbReference type="GO" id="GO:0003729">
    <property type="term" value="F:mRNA binding"/>
    <property type="evidence" value="ECO:0007669"/>
    <property type="project" value="TreeGrafter"/>
</dbReference>
<feature type="domain" description="K Homology" evidence="4">
    <location>
        <begin position="489"/>
        <end position="569"/>
    </location>
</feature>
<dbReference type="OrthoDB" id="271862at2759"/>
<dbReference type="PANTHER" id="PTHR10627">
    <property type="entry name" value="SCP160"/>
    <property type="match status" value="1"/>
</dbReference>
<organism evidence="5 6">
    <name type="scientific">Mortierella isabellina</name>
    <name type="common">Filamentous fungus</name>
    <name type="synonym">Umbelopsis isabellina</name>
    <dbReference type="NCBI Taxonomy" id="91625"/>
    <lineage>
        <taxon>Eukaryota</taxon>
        <taxon>Fungi</taxon>
        <taxon>Fungi incertae sedis</taxon>
        <taxon>Mucoromycota</taxon>
        <taxon>Mucoromycotina</taxon>
        <taxon>Umbelopsidomycetes</taxon>
        <taxon>Umbelopsidales</taxon>
        <taxon>Umbelopsidaceae</taxon>
        <taxon>Umbelopsis</taxon>
    </lineage>
</organism>
<accession>A0A8H7Q541</accession>
<keyword evidence="2" id="KW-0694">RNA-binding</keyword>
<dbReference type="Gene3D" id="3.30.1370.10">
    <property type="entry name" value="K Homology domain, type 1"/>
    <property type="match status" value="3"/>
</dbReference>